<sequence length="73" mass="8548">MDDTFFETLEGRLPEYFTRQFFCELVPGLWSPKTLANVESADPNCNNGKRIIGGKAVYQKRPFMKWLKSRCRN</sequence>
<dbReference type="KEGG" id="pprf:DPRO_2047"/>
<proteinExistence type="predicted"/>
<gene>
    <name evidence="1" type="ORF">DPRO_2047</name>
</gene>
<accession>A0A2C8F955</accession>
<protein>
    <submittedName>
        <fullName evidence="1">Uncharacterized protein</fullName>
    </submittedName>
</protein>
<dbReference type="AlphaFoldDB" id="A0A2C8F955"/>
<dbReference type="EMBL" id="LT907975">
    <property type="protein sequence ID" value="SOB58951.1"/>
    <property type="molecule type" value="Genomic_DNA"/>
</dbReference>
<dbReference type="Proteomes" id="UP000219215">
    <property type="component" value="Chromosome DPRO"/>
</dbReference>
<evidence type="ECO:0000313" key="1">
    <source>
        <dbReference type="EMBL" id="SOB58951.1"/>
    </source>
</evidence>
<keyword evidence="2" id="KW-1185">Reference proteome</keyword>
<evidence type="ECO:0000313" key="2">
    <source>
        <dbReference type="Proteomes" id="UP000219215"/>
    </source>
</evidence>
<reference evidence="2" key="1">
    <citation type="submission" date="2017-09" db="EMBL/GenBank/DDBJ databases">
        <authorList>
            <person name="Regsiter A."/>
            <person name="William W."/>
        </authorList>
    </citation>
    <scope>NUCLEOTIDE SEQUENCE [LARGE SCALE GENOMIC DNA]</scope>
    <source>
        <strain evidence="2">500-1</strain>
    </source>
</reference>
<name>A0A2C8F955_9BACT</name>
<organism evidence="1 2">
    <name type="scientific">Pseudodesulfovibrio profundus</name>
    <dbReference type="NCBI Taxonomy" id="57320"/>
    <lineage>
        <taxon>Bacteria</taxon>
        <taxon>Pseudomonadati</taxon>
        <taxon>Thermodesulfobacteriota</taxon>
        <taxon>Desulfovibrionia</taxon>
        <taxon>Desulfovibrionales</taxon>
        <taxon>Desulfovibrionaceae</taxon>
    </lineage>
</organism>